<keyword evidence="5" id="KW-0472">Membrane</keyword>
<name>A0A1J5FY66_9BACT</name>
<dbReference type="Proteomes" id="UP000182059">
    <property type="component" value="Unassembled WGS sequence"/>
</dbReference>
<evidence type="ECO:0000256" key="6">
    <source>
        <dbReference type="ARBA" id="ARBA00023310"/>
    </source>
</evidence>
<keyword evidence="6" id="KW-0066">ATP synthesis</keyword>
<proteinExistence type="predicted"/>
<evidence type="ECO:0000256" key="5">
    <source>
        <dbReference type="ARBA" id="ARBA00023136"/>
    </source>
</evidence>
<evidence type="ECO:0000256" key="3">
    <source>
        <dbReference type="ARBA" id="ARBA00022781"/>
    </source>
</evidence>
<organism evidence="7 8">
    <name type="scientific">Candidatus Nomurabacteria bacterium CG2_30_43_9</name>
    <dbReference type="NCBI Taxonomy" id="1805283"/>
    <lineage>
        <taxon>Bacteria</taxon>
        <taxon>Candidatus Nomuraibacteriota</taxon>
    </lineage>
</organism>
<dbReference type="GO" id="GO:0046933">
    <property type="term" value="F:proton-transporting ATP synthase activity, rotational mechanism"/>
    <property type="evidence" value="ECO:0007669"/>
    <property type="project" value="InterPro"/>
</dbReference>
<dbReference type="InterPro" id="IPR000711">
    <property type="entry name" value="ATPase_OSCP/dsu"/>
</dbReference>
<keyword evidence="2" id="KW-0813">Transport</keyword>
<evidence type="ECO:0000313" key="8">
    <source>
        <dbReference type="Proteomes" id="UP000182059"/>
    </source>
</evidence>
<dbReference type="EMBL" id="MNYX01000062">
    <property type="protein sequence ID" value="OIP64931.1"/>
    <property type="molecule type" value="Genomic_DNA"/>
</dbReference>
<evidence type="ECO:0000256" key="4">
    <source>
        <dbReference type="ARBA" id="ARBA00023065"/>
    </source>
</evidence>
<evidence type="ECO:0000313" key="7">
    <source>
        <dbReference type="EMBL" id="OIP64931.1"/>
    </source>
</evidence>
<keyword evidence="3" id="KW-0375">Hydrogen ion transport</keyword>
<accession>A0A1J5FY66</accession>
<dbReference type="GO" id="GO:0016020">
    <property type="term" value="C:membrane"/>
    <property type="evidence" value="ECO:0007669"/>
    <property type="project" value="UniProtKB-SubCell"/>
</dbReference>
<reference evidence="7 8" key="1">
    <citation type="journal article" date="2016" name="Environ. Microbiol.">
        <title>Genomic resolution of a cold subsurface aquifer community provides metabolic insights for novel microbes adapted to high CO concentrations.</title>
        <authorList>
            <person name="Probst A.J."/>
            <person name="Castelle C.J."/>
            <person name="Singh A."/>
            <person name="Brown C.T."/>
            <person name="Anantharaman K."/>
            <person name="Sharon I."/>
            <person name="Hug L.A."/>
            <person name="Burstein D."/>
            <person name="Emerson J.B."/>
            <person name="Thomas B.C."/>
            <person name="Banfield J.F."/>
        </authorList>
    </citation>
    <scope>NUCLEOTIDE SEQUENCE [LARGE SCALE GENOMIC DNA]</scope>
    <source>
        <strain evidence="7">CG2_30_43_9</strain>
    </source>
</reference>
<gene>
    <name evidence="7" type="ORF">AUK15_02725</name>
</gene>
<keyword evidence="4" id="KW-0406">Ion transport</keyword>
<protein>
    <submittedName>
        <fullName evidence="7">Uncharacterized protein</fullName>
    </submittedName>
</protein>
<dbReference type="AlphaFoldDB" id="A0A1J5FY66"/>
<sequence length="135" mass="15334">MKASWYAEALYGALNGKHVKNESDSRKIFTHFRKVVSARGHDGLLPFVAHEFGKIVTRERDRNEVILVTADNKSVGKWAHAYDHYEKEGIIPKGATRRDVVDESIVGGFQIRTKDTLVDGSYKKSLVELYRNITN</sequence>
<comment type="subcellular location">
    <subcellularLocation>
        <location evidence="1">Membrane</location>
    </subcellularLocation>
</comment>
<comment type="caution">
    <text evidence="7">The sequence shown here is derived from an EMBL/GenBank/DDBJ whole genome shotgun (WGS) entry which is preliminary data.</text>
</comment>
<dbReference type="Pfam" id="PF00213">
    <property type="entry name" value="OSCP"/>
    <property type="match status" value="1"/>
</dbReference>
<evidence type="ECO:0000256" key="2">
    <source>
        <dbReference type="ARBA" id="ARBA00022448"/>
    </source>
</evidence>
<evidence type="ECO:0000256" key="1">
    <source>
        <dbReference type="ARBA" id="ARBA00004370"/>
    </source>
</evidence>